<dbReference type="EMBL" id="BFAD01000001">
    <property type="protein sequence ID" value="GBE77219.1"/>
    <property type="molecule type" value="Genomic_DNA"/>
</dbReference>
<dbReference type="SUPFAM" id="SSF48371">
    <property type="entry name" value="ARM repeat"/>
    <property type="match status" value="2"/>
</dbReference>
<dbReference type="PANTHER" id="PTHR10292:SF1">
    <property type="entry name" value="CLATHRIN HEAVY CHAIN"/>
    <property type="match status" value="1"/>
</dbReference>
<dbReference type="Gene3D" id="1.25.40.730">
    <property type="match status" value="1"/>
</dbReference>
<dbReference type="SUPFAM" id="SSF53335">
    <property type="entry name" value="S-adenosyl-L-methionine-dependent methyltransferases"/>
    <property type="match status" value="1"/>
</dbReference>
<dbReference type="SMART" id="SM00299">
    <property type="entry name" value="CLH"/>
    <property type="match status" value="3"/>
</dbReference>
<dbReference type="GO" id="GO:0030479">
    <property type="term" value="C:actin cortical patch"/>
    <property type="evidence" value="ECO:0007669"/>
    <property type="project" value="TreeGrafter"/>
</dbReference>
<dbReference type="GeneID" id="38774136"/>
<accession>A0A401G4Z4</accession>
<name>A0A401G4Z4_9APHY</name>
<dbReference type="AlphaFoldDB" id="A0A401G4Z4"/>
<dbReference type="GO" id="GO:0032051">
    <property type="term" value="F:clathrin light chain binding"/>
    <property type="evidence" value="ECO:0007669"/>
    <property type="project" value="TreeGrafter"/>
</dbReference>
<dbReference type="InterPro" id="IPR011990">
    <property type="entry name" value="TPR-like_helical_dom_sf"/>
</dbReference>
<dbReference type="GO" id="GO:0071439">
    <property type="term" value="C:clathrin complex"/>
    <property type="evidence" value="ECO:0007669"/>
    <property type="project" value="TreeGrafter"/>
</dbReference>
<dbReference type="GO" id="GO:0006886">
    <property type="term" value="P:intracellular protein transport"/>
    <property type="evidence" value="ECO:0007669"/>
    <property type="project" value="UniProtKB-UniRule"/>
</dbReference>
<dbReference type="InterPro" id="IPR000547">
    <property type="entry name" value="Clathrin_H-chain/VPS_repeat"/>
</dbReference>
<dbReference type="InterPro" id="IPR029063">
    <property type="entry name" value="SAM-dependent_MTases_sf"/>
</dbReference>
<keyword evidence="3" id="KW-1185">Reference proteome</keyword>
<dbReference type="GO" id="GO:0006898">
    <property type="term" value="P:receptor-mediated endocytosis"/>
    <property type="evidence" value="ECO:0007669"/>
    <property type="project" value="TreeGrafter"/>
</dbReference>
<protein>
    <submittedName>
        <fullName evidence="2">Uncharacterized protein</fullName>
    </submittedName>
</protein>
<dbReference type="InterPro" id="IPR055358">
    <property type="entry name" value="CHCR"/>
</dbReference>
<evidence type="ECO:0000313" key="3">
    <source>
        <dbReference type="Proteomes" id="UP000287166"/>
    </source>
</evidence>
<feature type="repeat" description="CHCR" evidence="1">
    <location>
        <begin position="296"/>
        <end position="446"/>
    </location>
</feature>
<dbReference type="Proteomes" id="UP000287166">
    <property type="component" value="Unassembled WGS sequence"/>
</dbReference>
<feature type="repeat" description="CHCR" evidence="1">
    <location>
        <begin position="133"/>
        <end position="292"/>
    </location>
</feature>
<dbReference type="GO" id="GO:0005829">
    <property type="term" value="C:cytosol"/>
    <property type="evidence" value="ECO:0007669"/>
    <property type="project" value="GOC"/>
</dbReference>
<organism evidence="2 3">
    <name type="scientific">Sparassis crispa</name>
    <dbReference type="NCBI Taxonomy" id="139825"/>
    <lineage>
        <taxon>Eukaryota</taxon>
        <taxon>Fungi</taxon>
        <taxon>Dikarya</taxon>
        <taxon>Basidiomycota</taxon>
        <taxon>Agaricomycotina</taxon>
        <taxon>Agaricomycetes</taxon>
        <taxon>Polyporales</taxon>
        <taxon>Sparassidaceae</taxon>
        <taxon>Sparassis</taxon>
    </lineage>
</organism>
<dbReference type="InterPro" id="IPR016024">
    <property type="entry name" value="ARM-type_fold"/>
</dbReference>
<gene>
    <name evidence="2" type="ORF">SCP_0100910</name>
</gene>
<dbReference type="PROSITE" id="PS50236">
    <property type="entry name" value="CHCR"/>
    <property type="match status" value="2"/>
</dbReference>
<proteinExistence type="predicted"/>
<comment type="caution">
    <text evidence="2">The sequence shown here is derived from an EMBL/GenBank/DDBJ whole genome shotgun (WGS) entry which is preliminary data.</text>
</comment>
<dbReference type="InParanoid" id="A0A401G4Z4"/>
<sequence length="601" mass="68218">MLATAEHPVHNIAKVGFGTGTNELYCRAWPSYQPATLSHIRNALAASAPLNTVEIGAGTGIFTRALLAHPDWSHSVNQLRALKPSEGMRDVFAKFVHNPRVSIAEGTFDSTGVDNRWANLIVITQVRFPTFAYMHAHTGSPHTRVRALGQDNMHRRQLTDQIIATALPESTDPDDVFVTGKVFLMADLPIELIELLEKLILEPSPFSDNRNLQNLMNYDIAEIAKIATDHGLYEEAFLIYKKYEQHAMAINALVEHIVSLDCDVEYAIKVNRPKVWSRLAKAQLDGLQIKDAIDSYIKAEDPSNYAKVIEIASHAGKHDDLTKYLQMARKTLREPKIDTELAYAYAKTDRLHDMEDFLAMTNVADILEVGEKCFEDELYQAAKLLFTSISNWARLVTTLIYLGENYLQEQPTLLTDLLTVLIPRIDHVRVVRMFSQMDYIPLVRSYLIAVQHLNIEAVNDAYNNLLIEEEDYMTLRDSIDGFDNFNNIKLAHVLEKHELLEFHRLAAHLYKEESITLSKADKLYKDTMITAAMSNSTEVAEDLLSYFVDIGNKECFAAALYICFDLLHADIVEELSWQHGLNDFYGMPYRIQNSQTLCAYL</sequence>
<dbReference type="OrthoDB" id="2113814at2759"/>
<dbReference type="Gene3D" id="1.25.40.10">
    <property type="entry name" value="Tetratricopeptide repeat domain"/>
    <property type="match status" value="3"/>
</dbReference>
<reference evidence="2 3" key="1">
    <citation type="journal article" date="2018" name="Sci. Rep.">
        <title>Genome sequence of the cauliflower mushroom Sparassis crispa (Hanabiratake) and its association with beneficial usage.</title>
        <authorList>
            <person name="Kiyama R."/>
            <person name="Furutani Y."/>
            <person name="Kawaguchi K."/>
            <person name="Nakanishi T."/>
        </authorList>
    </citation>
    <scope>NUCLEOTIDE SEQUENCE [LARGE SCALE GENOMIC DNA]</scope>
</reference>
<evidence type="ECO:0000256" key="1">
    <source>
        <dbReference type="PROSITE-ProRule" id="PRU01006"/>
    </source>
</evidence>
<dbReference type="Pfam" id="PF00637">
    <property type="entry name" value="Clathrin"/>
    <property type="match status" value="3"/>
</dbReference>
<dbReference type="RefSeq" id="XP_027608132.1">
    <property type="nucleotide sequence ID" value="XM_027752331.1"/>
</dbReference>
<dbReference type="STRING" id="139825.A0A401G4Z4"/>
<dbReference type="Gene3D" id="3.40.50.150">
    <property type="entry name" value="Vaccinia Virus protein VP39"/>
    <property type="match status" value="1"/>
</dbReference>
<dbReference type="GO" id="GO:0006895">
    <property type="term" value="P:Golgi to endosome transport"/>
    <property type="evidence" value="ECO:0007669"/>
    <property type="project" value="TreeGrafter"/>
</dbReference>
<dbReference type="FunFam" id="1.25.40.10:FF:000002">
    <property type="entry name" value="Clathrin heavy chain"/>
    <property type="match status" value="1"/>
</dbReference>
<dbReference type="PANTHER" id="PTHR10292">
    <property type="entry name" value="CLATHRIN HEAVY CHAIN RELATED"/>
    <property type="match status" value="1"/>
</dbReference>
<evidence type="ECO:0000313" key="2">
    <source>
        <dbReference type="EMBL" id="GBE77219.1"/>
    </source>
</evidence>